<sequence length="434" mass="47241">MDPVAYVEWVELQHLIRERYPDLPLDEAYLNVLHDAFVKLPKDCMERMKPMLPHLVQQSPEILESISIYGGHPLMRFFSQLAGITRNARSKSIASNTDTRSSVLAEAASNSVPVSAEAVSASAKLAADNMKGATDSADCAVRQVCDIHVIGKSLVDRIDYYRRWMQIASAIQIAQGHKAIQALTEIRDHLGESNSITVSGSGGPDGFAQHVYDFVKEGTDNIDEAEGNKHRFFVYNPDTDWYGAFRRLIGQNPLPPTFCAKSDNLDTLCQYMQCVRAQCGQGIIFHLLIPTWYSISIKEPLHFPDCLQPFQVEGRKHKGKPLVEFNLPAAHTGLLHGVANIIDPNCSNAIAEGVSVAVTGPTVGWGINGICLALGTGLGVVTGLGPLIAIPVWVGTGIPAMSYIGPAMKDAIYDSLCEVAPRILGSHQRLGMTP</sequence>
<dbReference type="AlphaFoldDB" id="A0A6A5XAH6"/>
<evidence type="ECO:0000313" key="2">
    <source>
        <dbReference type="Proteomes" id="UP000799778"/>
    </source>
</evidence>
<dbReference type="Proteomes" id="UP000799778">
    <property type="component" value="Unassembled WGS sequence"/>
</dbReference>
<name>A0A6A5XAH6_9PLEO</name>
<reference evidence="1" key="1">
    <citation type="journal article" date="2020" name="Stud. Mycol.">
        <title>101 Dothideomycetes genomes: a test case for predicting lifestyles and emergence of pathogens.</title>
        <authorList>
            <person name="Haridas S."/>
            <person name="Albert R."/>
            <person name="Binder M."/>
            <person name="Bloem J."/>
            <person name="Labutti K."/>
            <person name="Salamov A."/>
            <person name="Andreopoulos B."/>
            <person name="Baker S."/>
            <person name="Barry K."/>
            <person name="Bills G."/>
            <person name="Bluhm B."/>
            <person name="Cannon C."/>
            <person name="Castanera R."/>
            <person name="Culley D."/>
            <person name="Daum C."/>
            <person name="Ezra D."/>
            <person name="Gonzalez J."/>
            <person name="Henrissat B."/>
            <person name="Kuo A."/>
            <person name="Liang C."/>
            <person name="Lipzen A."/>
            <person name="Lutzoni F."/>
            <person name="Magnuson J."/>
            <person name="Mondo S."/>
            <person name="Nolan M."/>
            <person name="Ohm R."/>
            <person name="Pangilinan J."/>
            <person name="Park H.-J."/>
            <person name="Ramirez L."/>
            <person name="Alfaro M."/>
            <person name="Sun H."/>
            <person name="Tritt A."/>
            <person name="Yoshinaga Y."/>
            <person name="Zwiers L.-H."/>
            <person name="Turgeon B."/>
            <person name="Goodwin S."/>
            <person name="Spatafora J."/>
            <person name="Crous P."/>
            <person name="Grigoriev I."/>
        </authorList>
    </citation>
    <scope>NUCLEOTIDE SEQUENCE</scope>
    <source>
        <strain evidence="1">CBS 175.79</strain>
    </source>
</reference>
<proteinExistence type="predicted"/>
<organism evidence="1 2">
    <name type="scientific">Aaosphaeria arxii CBS 175.79</name>
    <dbReference type="NCBI Taxonomy" id="1450172"/>
    <lineage>
        <taxon>Eukaryota</taxon>
        <taxon>Fungi</taxon>
        <taxon>Dikarya</taxon>
        <taxon>Ascomycota</taxon>
        <taxon>Pezizomycotina</taxon>
        <taxon>Dothideomycetes</taxon>
        <taxon>Pleosporomycetidae</taxon>
        <taxon>Pleosporales</taxon>
        <taxon>Pleosporales incertae sedis</taxon>
        <taxon>Aaosphaeria</taxon>
    </lineage>
</organism>
<dbReference type="GeneID" id="54286753"/>
<accession>A0A6A5XAH6</accession>
<gene>
    <name evidence="1" type="ORF">BU24DRAFT_427945</name>
</gene>
<dbReference type="Pfam" id="PF20219">
    <property type="entry name" value="DUF6579"/>
    <property type="match status" value="1"/>
</dbReference>
<keyword evidence="2" id="KW-1185">Reference proteome</keyword>
<protein>
    <submittedName>
        <fullName evidence="1">Uncharacterized protein</fullName>
    </submittedName>
</protein>
<dbReference type="OrthoDB" id="3731404at2759"/>
<dbReference type="RefSeq" id="XP_033378252.1">
    <property type="nucleotide sequence ID" value="XM_033529356.1"/>
</dbReference>
<evidence type="ECO:0000313" key="1">
    <source>
        <dbReference type="EMBL" id="KAF2009913.1"/>
    </source>
</evidence>
<dbReference type="EMBL" id="ML978077">
    <property type="protein sequence ID" value="KAF2009913.1"/>
    <property type="molecule type" value="Genomic_DNA"/>
</dbReference>
<dbReference type="InterPro" id="IPR046486">
    <property type="entry name" value="DUF6579"/>
</dbReference>